<reference evidence="1" key="1">
    <citation type="journal article" date="2010" name="ISME J.">
        <title>Metagenome of the Mediterranean deep chlorophyll maximum studied by direct and fosmid library 454 pyrosequencing.</title>
        <authorList>
            <person name="Ghai R."/>
            <person name="Martin-Cuadrado A.B."/>
            <person name="Molto A.G."/>
            <person name="Heredia I.G."/>
            <person name="Cabrera R."/>
            <person name="Martin J."/>
            <person name="Verdu M."/>
            <person name="Deschamps P."/>
            <person name="Moreira D."/>
            <person name="Lopez-Garcia P."/>
            <person name="Mira A."/>
            <person name="Rodriguez-Valera F."/>
        </authorList>
    </citation>
    <scope>NUCLEOTIDE SEQUENCE</scope>
</reference>
<name>D6PJD5_9ZZZZ</name>
<proteinExistence type="predicted"/>
<dbReference type="EMBL" id="GU943103">
    <property type="protein sequence ID" value="ADD95836.1"/>
    <property type="molecule type" value="Genomic_DNA"/>
</dbReference>
<sequence>MFPCYFCGQITSKYKTYTQNTLSNNYNLDLDVQTCKDCTKKKLGDIKEEYLTLYCDSKISNR</sequence>
<organism evidence="1">
    <name type="scientific">uncultured organism MedDCM-OCT-S09-C213</name>
    <dbReference type="NCBI Taxonomy" id="743647"/>
    <lineage>
        <taxon>unclassified sequences</taxon>
        <taxon>environmental samples</taxon>
    </lineage>
</organism>
<dbReference type="AlphaFoldDB" id="D6PJD5"/>
<evidence type="ECO:0000313" key="1">
    <source>
        <dbReference type="EMBL" id="ADD95836.1"/>
    </source>
</evidence>
<accession>D6PJD5</accession>
<protein>
    <submittedName>
        <fullName evidence="1">Uncharacterized protein</fullName>
    </submittedName>
</protein>